<dbReference type="GO" id="GO:0071555">
    <property type="term" value="P:cell wall organization"/>
    <property type="evidence" value="ECO:0007669"/>
    <property type="project" value="UniProtKB-KW"/>
</dbReference>
<dbReference type="Pfam" id="PF01510">
    <property type="entry name" value="Amidase_2"/>
    <property type="match status" value="1"/>
</dbReference>
<dbReference type="GO" id="GO:0030420">
    <property type="term" value="P:establishment of competence for transformation"/>
    <property type="evidence" value="ECO:0007669"/>
    <property type="project" value="UniProtKB-KW"/>
</dbReference>
<dbReference type="GO" id="GO:0009254">
    <property type="term" value="P:peptidoglycan turnover"/>
    <property type="evidence" value="ECO:0007669"/>
    <property type="project" value="TreeGrafter"/>
</dbReference>
<dbReference type="InterPro" id="IPR051206">
    <property type="entry name" value="NAMLAA_amidase_2"/>
</dbReference>
<dbReference type="CDD" id="cd06583">
    <property type="entry name" value="PGRP"/>
    <property type="match status" value="1"/>
</dbReference>
<dbReference type="Gene3D" id="2.30.30.40">
    <property type="entry name" value="SH3 Domains"/>
    <property type="match status" value="2"/>
</dbReference>
<dbReference type="InterPro" id="IPR036028">
    <property type="entry name" value="SH3-like_dom_sf"/>
</dbReference>
<dbReference type="SMART" id="SM00644">
    <property type="entry name" value="Ami_2"/>
    <property type="match status" value="1"/>
</dbReference>
<dbReference type="Gene3D" id="3.40.80.10">
    <property type="entry name" value="Peptidoglycan recognition protein-like"/>
    <property type="match status" value="1"/>
</dbReference>
<dbReference type="InterPro" id="IPR036505">
    <property type="entry name" value="Amidase/PGRP_sf"/>
</dbReference>
<protein>
    <recommendedName>
        <fullName evidence="3">N-acetylmuramoyl-L-alanine amidase</fullName>
        <ecNumber evidence="3">3.5.1.28</ecNumber>
    </recommendedName>
</protein>
<dbReference type="PROSITE" id="PS51781">
    <property type="entry name" value="SH3B"/>
    <property type="match status" value="1"/>
</dbReference>
<dbReference type="SUPFAM" id="SSF55846">
    <property type="entry name" value="N-acetylmuramoyl-L-alanine amidase-like"/>
    <property type="match status" value="1"/>
</dbReference>
<dbReference type="CDD" id="cd00174">
    <property type="entry name" value="SH3"/>
    <property type="match status" value="1"/>
</dbReference>
<keyword evidence="4" id="KW-0728">SH3 domain</keyword>
<keyword evidence="6" id="KW-0749">Sporulation</keyword>
<accession>A0A842CU77</accession>
<dbReference type="InterPro" id="IPR002502">
    <property type="entry name" value="Amidase_domain"/>
</dbReference>
<evidence type="ECO:0000256" key="8">
    <source>
        <dbReference type="ARBA" id="ARBA00023316"/>
    </source>
</evidence>
<evidence type="ECO:0000256" key="2">
    <source>
        <dbReference type="ARBA" id="ARBA00007553"/>
    </source>
</evidence>
<comment type="caution">
    <text evidence="10">The sequence shown here is derived from an EMBL/GenBank/DDBJ whole genome shotgun (WGS) entry which is preliminary data.</text>
</comment>
<feature type="domain" description="SH3b" evidence="9">
    <location>
        <begin position="250"/>
        <end position="313"/>
    </location>
</feature>
<evidence type="ECO:0000256" key="1">
    <source>
        <dbReference type="ARBA" id="ARBA00001561"/>
    </source>
</evidence>
<dbReference type="Proteomes" id="UP000546806">
    <property type="component" value="Unassembled WGS sequence"/>
</dbReference>
<organism evidence="10 11">
    <name type="scientific">Listeria booriae</name>
    <dbReference type="NCBI Taxonomy" id="1552123"/>
    <lineage>
        <taxon>Bacteria</taxon>
        <taxon>Bacillati</taxon>
        <taxon>Bacillota</taxon>
        <taxon>Bacilli</taxon>
        <taxon>Bacillales</taxon>
        <taxon>Listeriaceae</taxon>
        <taxon>Listeria</taxon>
    </lineage>
</organism>
<proteinExistence type="inferred from homology"/>
<keyword evidence="5" id="KW-0378">Hydrolase</keyword>
<evidence type="ECO:0000313" key="11">
    <source>
        <dbReference type="Proteomes" id="UP000546806"/>
    </source>
</evidence>
<dbReference type="InterPro" id="IPR003646">
    <property type="entry name" value="SH3-like_bac-type"/>
</dbReference>
<dbReference type="InterPro" id="IPR001452">
    <property type="entry name" value="SH3_domain"/>
</dbReference>
<keyword evidence="7" id="KW-0178">Competence</keyword>
<reference evidence="10 11" key="1">
    <citation type="submission" date="2020-03" db="EMBL/GenBank/DDBJ databases">
        <title>Soil Listeria distribution.</title>
        <authorList>
            <person name="Liao J."/>
            <person name="Wiedmann M."/>
        </authorList>
    </citation>
    <scope>NUCLEOTIDE SEQUENCE [LARGE SCALE GENOMIC DNA]</scope>
    <source>
        <strain evidence="10 11">FSL L7-0435</strain>
    </source>
</reference>
<evidence type="ECO:0000256" key="5">
    <source>
        <dbReference type="ARBA" id="ARBA00022801"/>
    </source>
</evidence>
<dbReference type="PANTHER" id="PTHR30417">
    <property type="entry name" value="N-ACETYLMURAMOYL-L-ALANINE AMIDASE AMID"/>
    <property type="match status" value="1"/>
</dbReference>
<dbReference type="RefSeq" id="WP_185533636.1">
    <property type="nucleotide sequence ID" value="NZ_JAARWW010000005.1"/>
</dbReference>
<dbReference type="GO" id="GO:0009253">
    <property type="term" value="P:peptidoglycan catabolic process"/>
    <property type="evidence" value="ECO:0007669"/>
    <property type="project" value="InterPro"/>
</dbReference>
<keyword evidence="8" id="KW-0961">Cell wall biogenesis/degradation</keyword>
<dbReference type="Pfam" id="PF07653">
    <property type="entry name" value="SH3_2"/>
    <property type="match status" value="1"/>
</dbReference>
<gene>
    <name evidence="10" type="ORF">HCA78_12650</name>
</gene>
<comment type="catalytic activity">
    <reaction evidence="1">
        <text>Hydrolyzes the link between N-acetylmuramoyl residues and L-amino acid residues in certain cell-wall glycopeptides.</text>
        <dbReference type="EC" id="3.5.1.28"/>
    </reaction>
</comment>
<dbReference type="EC" id="3.5.1.28" evidence="3"/>
<dbReference type="AlphaFoldDB" id="A0A842CU77"/>
<evidence type="ECO:0000256" key="4">
    <source>
        <dbReference type="ARBA" id="ARBA00022443"/>
    </source>
</evidence>
<dbReference type="SUPFAM" id="SSF50044">
    <property type="entry name" value="SH3-domain"/>
    <property type="match status" value="1"/>
</dbReference>
<comment type="similarity">
    <text evidence="2">Belongs to the N-acetylmuramoyl-L-alanine amidase 2 family.</text>
</comment>
<dbReference type="SMART" id="SM00287">
    <property type="entry name" value="SH3b"/>
    <property type="match status" value="1"/>
</dbReference>
<sequence>MAQVNGIEFKQNLVPASKYPIKCPNLMVAKKITVHNTYNDAKAENEVSYEVTNANQVSFHVAVDDNCAIQGIPFNRNAWHCGDGSNGFGNRNTIGVEICYSKSGGSKYTKSEQNAIKYIAGLCVQQGIVASKDTIKKHQDWSGKYCPHRVLDDKRWDSLQGAIIAEYARITKKPEPAAKGKKRVWVKEPKGLNIRTGGDWNTKVAFNLPYTYTAVIDYDQTKNGFVKVIWGDKEGWFSAAFDAYWFDKDPCTEYICQTGLNFRAGQDWNTKVVQSRKKGDVVRVIGQVNKWYKVVLSGGVVGYIPVNNLYLKKK</sequence>
<evidence type="ECO:0000259" key="9">
    <source>
        <dbReference type="PROSITE" id="PS51781"/>
    </source>
</evidence>
<evidence type="ECO:0000256" key="3">
    <source>
        <dbReference type="ARBA" id="ARBA00011901"/>
    </source>
</evidence>
<name>A0A842CU77_9LIST</name>
<dbReference type="GO" id="GO:0030435">
    <property type="term" value="P:sporulation resulting in formation of a cellular spore"/>
    <property type="evidence" value="ECO:0007669"/>
    <property type="project" value="UniProtKB-KW"/>
</dbReference>
<evidence type="ECO:0000256" key="6">
    <source>
        <dbReference type="ARBA" id="ARBA00022969"/>
    </source>
</evidence>
<dbReference type="GO" id="GO:0008745">
    <property type="term" value="F:N-acetylmuramoyl-L-alanine amidase activity"/>
    <property type="evidence" value="ECO:0007669"/>
    <property type="project" value="UniProtKB-EC"/>
</dbReference>
<evidence type="ECO:0000313" key="10">
    <source>
        <dbReference type="EMBL" id="MBC2004626.1"/>
    </source>
</evidence>
<dbReference type="PANTHER" id="PTHR30417:SF11">
    <property type="entry name" value="N-ACETYLMURAMOYL-L-ALANINE AMIDASE XLYA"/>
    <property type="match status" value="1"/>
</dbReference>
<evidence type="ECO:0000256" key="7">
    <source>
        <dbReference type="ARBA" id="ARBA00023287"/>
    </source>
</evidence>
<dbReference type="EMBL" id="JAARWW010000005">
    <property type="protein sequence ID" value="MBC2004626.1"/>
    <property type="molecule type" value="Genomic_DNA"/>
</dbReference>